<dbReference type="InterPro" id="IPR015813">
    <property type="entry name" value="Pyrv/PenolPyrv_kinase-like_dom"/>
</dbReference>
<dbReference type="SUPFAM" id="SSF51621">
    <property type="entry name" value="Phosphoenolpyruvate/pyruvate domain"/>
    <property type="match status" value="1"/>
</dbReference>
<reference evidence="10 11" key="1">
    <citation type="submission" date="2024-02" db="EMBL/GenBank/DDBJ databases">
        <authorList>
            <person name="Chen Y."/>
            <person name="Shah S."/>
            <person name="Dougan E. K."/>
            <person name="Thang M."/>
            <person name="Chan C."/>
        </authorList>
    </citation>
    <scope>NUCLEOTIDE SEQUENCE [LARGE SCALE GENOMIC DNA]</scope>
</reference>
<dbReference type="Gene3D" id="3.20.20.60">
    <property type="entry name" value="Phosphoenolpyruvate-binding domains"/>
    <property type="match status" value="1"/>
</dbReference>
<dbReference type="Gene3D" id="3.50.50.60">
    <property type="entry name" value="FAD/NAD(P)-binding domain"/>
    <property type="match status" value="1"/>
</dbReference>
<evidence type="ECO:0000313" key="10">
    <source>
        <dbReference type="EMBL" id="CAK9066809.1"/>
    </source>
</evidence>
<protein>
    <submittedName>
        <fullName evidence="10">D-/L-hydantoinase subunit A (Hydantoin utilization protein A)</fullName>
    </submittedName>
</protein>
<gene>
    <name evidence="10" type="ORF">SCF082_LOCUS33924</name>
</gene>
<dbReference type="PANTHER" id="PTHR11365">
    <property type="entry name" value="5-OXOPROLINASE RELATED"/>
    <property type="match status" value="1"/>
</dbReference>
<feature type="domain" description="Hydantoinase/oxoprolinase N-terminal" evidence="9">
    <location>
        <begin position="638"/>
        <end position="788"/>
    </location>
</feature>
<dbReference type="SUPFAM" id="SSF56425">
    <property type="entry name" value="Succinate dehydrogenase/fumarate reductase flavoprotein, catalytic domain"/>
    <property type="match status" value="1"/>
</dbReference>
<comment type="similarity">
    <text evidence="2">Belongs to the oxoprolinase family.</text>
</comment>
<evidence type="ECO:0000259" key="9">
    <source>
        <dbReference type="Pfam" id="PF05378"/>
    </source>
</evidence>
<evidence type="ECO:0000259" key="7">
    <source>
        <dbReference type="Pfam" id="PF01968"/>
    </source>
</evidence>
<dbReference type="InterPro" id="IPR018523">
    <property type="entry name" value="Isocitrate_lyase_ph_CS"/>
</dbReference>
<dbReference type="SUPFAM" id="SSF52499">
    <property type="entry name" value="Isochorismatase-like hydrolases"/>
    <property type="match status" value="1"/>
</dbReference>
<keyword evidence="11" id="KW-1185">Reference proteome</keyword>
<evidence type="ECO:0000259" key="6">
    <source>
        <dbReference type="Pfam" id="PF00890"/>
    </source>
</evidence>
<dbReference type="CDD" id="cd00431">
    <property type="entry name" value="cysteine_hydrolases"/>
    <property type="match status" value="1"/>
</dbReference>
<proteinExistence type="inferred from homology"/>
<keyword evidence="4" id="KW-0560">Oxidoreductase</keyword>
<dbReference type="Pfam" id="PF05378">
    <property type="entry name" value="Hydant_A_N"/>
    <property type="match status" value="1"/>
</dbReference>
<comment type="similarity">
    <text evidence="1">Belongs to the isochorismatase family.</text>
</comment>
<dbReference type="InterPro" id="IPR045079">
    <property type="entry name" value="Oxoprolinase-like"/>
</dbReference>
<feature type="domain" description="FAD-dependent oxidoreductase 2 FAD-binding" evidence="6">
    <location>
        <begin position="1724"/>
        <end position="2126"/>
    </location>
</feature>
<dbReference type="Proteomes" id="UP001642464">
    <property type="component" value="Unassembled WGS sequence"/>
</dbReference>
<dbReference type="Gene3D" id="3.40.50.850">
    <property type="entry name" value="Isochorismatase-like"/>
    <property type="match status" value="1"/>
</dbReference>
<dbReference type="PROSITE" id="PS00161">
    <property type="entry name" value="ISOCITRATE_LYASE"/>
    <property type="match status" value="1"/>
</dbReference>
<dbReference type="Gene3D" id="3.90.700.10">
    <property type="entry name" value="Succinate dehydrogenase/fumarate reductase flavoprotein, catalytic domain"/>
    <property type="match status" value="1"/>
</dbReference>
<evidence type="ECO:0000259" key="8">
    <source>
        <dbReference type="Pfam" id="PF02538"/>
    </source>
</evidence>
<dbReference type="InterPro" id="IPR003953">
    <property type="entry name" value="FAD-dep_OxRdtase_2_FAD-bd"/>
</dbReference>
<dbReference type="InterPro" id="IPR003692">
    <property type="entry name" value="Hydantoinase_B"/>
</dbReference>
<evidence type="ECO:0000256" key="4">
    <source>
        <dbReference type="ARBA" id="ARBA00023002"/>
    </source>
</evidence>
<dbReference type="Pfam" id="PF01968">
    <property type="entry name" value="Hydantoinase_A"/>
    <property type="match status" value="1"/>
</dbReference>
<dbReference type="InterPro" id="IPR040442">
    <property type="entry name" value="Pyrv_kinase-like_dom_sf"/>
</dbReference>
<dbReference type="InterPro" id="IPR027477">
    <property type="entry name" value="Succ_DH/fumarate_Rdtase_cat_sf"/>
</dbReference>
<organism evidence="10 11">
    <name type="scientific">Durusdinium trenchii</name>
    <dbReference type="NCBI Taxonomy" id="1381693"/>
    <lineage>
        <taxon>Eukaryota</taxon>
        <taxon>Sar</taxon>
        <taxon>Alveolata</taxon>
        <taxon>Dinophyceae</taxon>
        <taxon>Suessiales</taxon>
        <taxon>Symbiodiniaceae</taxon>
        <taxon>Durusdinium</taxon>
    </lineage>
</organism>
<evidence type="ECO:0000313" key="11">
    <source>
        <dbReference type="Proteomes" id="UP001642464"/>
    </source>
</evidence>
<accession>A0ABP0NTD0</accession>
<evidence type="ECO:0000256" key="2">
    <source>
        <dbReference type="ARBA" id="ARBA00010403"/>
    </source>
</evidence>
<dbReference type="Pfam" id="PF02538">
    <property type="entry name" value="Hydantoinase_B"/>
    <property type="match status" value="1"/>
</dbReference>
<dbReference type="Pfam" id="PF00890">
    <property type="entry name" value="FAD_binding_2"/>
    <property type="match status" value="1"/>
</dbReference>
<dbReference type="InterPro" id="IPR039556">
    <property type="entry name" value="ICL/PEPM"/>
</dbReference>
<evidence type="ECO:0000256" key="3">
    <source>
        <dbReference type="ARBA" id="ARBA00022630"/>
    </source>
</evidence>
<dbReference type="InterPro" id="IPR036380">
    <property type="entry name" value="Isochorismatase-like_sf"/>
</dbReference>
<dbReference type="InterPro" id="IPR036188">
    <property type="entry name" value="FAD/NAD-bd_sf"/>
</dbReference>
<name>A0ABP0NTD0_9DINO</name>
<feature type="domain" description="Isochorismatase-like" evidence="5">
    <location>
        <begin position="1279"/>
        <end position="1455"/>
    </location>
</feature>
<feature type="domain" description="Hydantoinase B/oxoprolinase" evidence="8">
    <location>
        <begin position="85"/>
        <end position="608"/>
    </location>
</feature>
<dbReference type="CDD" id="cd00377">
    <property type="entry name" value="ICL_PEPM"/>
    <property type="match status" value="1"/>
</dbReference>
<sequence length="2152" mass="229388">MERRDLEGARALLGEGFVMQFPGTSPMHKLEELIAWAEPRYRFVKKAYQGVDVMQDPGPAAIVYCRGTLSGEWPDGEGNCMSEIDPITLSVLSGRMEQIADEMDATLFRAAFNPIIAEAHDASHGLYHAGSGDTLVQGKSGLPIFVGVMSFAVKAVIEKAAADGDLADGDIFIFNDAHIGGTHLSDMRLVRPYFRDGELFCYLASVGHWHDVGGAVPGNYNPAATEVFQEAFVLPPVRLARAGVINQDIIDILLRNTRLPQSARGDLNGQLGALDLGIRRMDELLDEYGTVTVRSALDALGHRAEALMRAELGDLPDGRWEAEDYLDNDGITDEPLAIRVALEIKGDSMTLNFAGSAPQCAGPVNIALPTTVATAYVAIKHIFPDLPANAGVMRPIAVEVPEGSLLAAEFPSPTGGYTETILRMIDVIFSAFAKAAPERVVANAYGTINALSIAGKRSDGRPWVMFSFYGGGHGGSPEGDGLNHGNAPISTATIPPMEILEAAYPVMFRTWALRPDSAGAGKHRGGMGAVYEIEVLEENGAEAFLFGERGRFAPKGIADGQDGALNRFSFEQDDGWKTPPLASKMRGIKLQQGQAVRLETPGGGGYGKAQDRSAVEVARDVARGLVDAEAADQLYGPAWREVPTTRPDQSGGFLDGISQRVTDLSEISVVVHGTTAGTNALLERKGATTGVICTEGLRDVLEMRRRDRPRTWGLRGDFEPVVDRRNRLEVPERTLADGTIRTPVDLEAVRAAARLLQAQGCDAVAILFANAYANPENEAAAVAAVREIWQSPHVSASSEILPEIREFERFSTTALNAYLQPEVSGYLDRLERALTSGGFDGEFMIVQSNGGVMAVDTACRLPVRTALSGPAAGVIAAGYIASSAGFDNVITGDMGGTSFDVSLISDGHSMLSPQTAIDFGMVVRTPMIEITTIGAGGGSIAWVDKGGLLNIGPESAGSNPGPVAYGLGNTRPTVTDANVVLGRIDPDNPIGGKLERLDVAAASEAIDLHVGRSLSLDTVQAAEAILRVANSRMAGAIRLVSIERGFDPKRFAFMPFGGGGALHAGAMLKDVGIARAIVPRYPGVTSAMGCVIADMRQDFVQTINSLVGQLDVTALAAFMQAHVNQGLAMLDAARTRFESRVLSFELDMAYVGQTHTVSVPLSVRTEQNSVLPPTKAEIEAAFDAAYETTFGRLLENGVRRILNLRSAVTGLRPKFDLRALAPTGEGAPVPRTTRNVHFGADWYETAIYDRACRHLWQHDHRTFQGAVMSEPNTWDLSRTALLTIDLQNDFIHPEGAYGRAGQTADSIAVLPERIVPLVAALREHGGYYISAQFTLVPDARGEPLIAPHLKKLRPFLGKGDFAPGSFGNTLVDALYPADFVVEKVAYSAFYQTRLEYIMRAVGIDNLIVGGIVTNGGVASTLRDAHLRNIETVLLTDGSAAFKADVHEATLLSLATVTHEMSVYDGLTASLATAAGFEALYLSGAAVAYTRLGRPDIGLTAVTEMADTMSLIADRTELPVIIDADTGFGNALNAQRTMRQYERAGASALQVEDQTYPKRCGHLSDKSLIPVEEMAGKVRAMADARSSAETLIIARTDAIAVEDYQAALDRAETYLEAGADVLFIEAPQSREQLSDIARRFEGRIPLLANMVEGGATPITGAEDLEEQGYSIVIFPGGIVRALARTAQDYYQSLHQHGSNRPFADRMFDFGGLNGVIGTAEMLAKGGLVAALAAQEARQSVLVIEADPVPQGSTALSAGLIPAAGTMAQAAAGIEDTAAQFADDIQAKADGENEQALVDRLAQASGPVIDWLTDAFGLPFSVVTNFDYPGHSQRRMHGLPTRSGAELIDRLRATCEAAGIDIVCERRAHRLYLENGRISGVAVTRPDGGVETIGCDKLVLACNGFGGNRDLVHQLMPEIENGLWFGHDGNRGEALLWGREIGADLRQLNAYQGHGNVAHPHGILITWAVIMEGGVQVNCEGQRFWNETKGYSEAARAVLAQPNSEAYAIFDGRIAGIARQFEDFKQAEAAGAIKTSETLDGLAAEFGLPAAPFLETMQAIPTDGADAFGRIFNGPGLHAPFFGVRVTGALFHTQGGLRTGEAARVYRTDGTMFPNLFACGGAACGVSGSRDSGYLSGNGLLSAVVLGKLAGETP</sequence>
<feature type="domain" description="Hydantoinase A/oxoprolinase" evidence="7">
    <location>
        <begin position="809"/>
        <end position="1098"/>
    </location>
</feature>
<evidence type="ECO:0000259" key="5">
    <source>
        <dbReference type="Pfam" id="PF00857"/>
    </source>
</evidence>
<dbReference type="InterPro" id="IPR002821">
    <property type="entry name" value="Hydantoinase_A"/>
</dbReference>
<evidence type="ECO:0000256" key="1">
    <source>
        <dbReference type="ARBA" id="ARBA00006336"/>
    </source>
</evidence>
<comment type="caution">
    <text evidence="10">The sequence shown here is derived from an EMBL/GenBank/DDBJ whole genome shotgun (WGS) entry which is preliminary data.</text>
</comment>
<dbReference type="SUPFAM" id="SSF51905">
    <property type="entry name" value="FAD/NAD(P)-binding domain"/>
    <property type="match status" value="1"/>
</dbReference>
<dbReference type="Pfam" id="PF00857">
    <property type="entry name" value="Isochorismatase"/>
    <property type="match status" value="1"/>
</dbReference>
<keyword evidence="3" id="KW-0285">Flavoprotein</keyword>
<dbReference type="InterPro" id="IPR008040">
    <property type="entry name" value="Hydant_A_N"/>
</dbReference>
<dbReference type="Pfam" id="PF13714">
    <property type="entry name" value="PEP_mutase"/>
    <property type="match status" value="1"/>
</dbReference>
<dbReference type="InterPro" id="IPR000868">
    <property type="entry name" value="Isochorismatase-like_dom"/>
</dbReference>
<feature type="non-terminal residue" evidence="10">
    <location>
        <position position="2152"/>
    </location>
</feature>
<dbReference type="EMBL" id="CAXAMM010030657">
    <property type="protein sequence ID" value="CAK9066809.1"/>
    <property type="molecule type" value="Genomic_DNA"/>
</dbReference>
<dbReference type="PANTHER" id="PTHR11365:SF23">
    <property type="entry name" value="HYPOTHETICAL 5-OXOPROLINASE (EUROFUNG)-RELATED"/>
    <property type="match status" value="1"/>
</dbReference>